<feature type="transmembrane region" description="Helical" evidence="1">
    <location>
        <begin position="1002"/>
        <end position="1022"/>
    </location>
</feature>
<dbReference type="SUPFAM" id="SSF82714">
    <property type="entry name" value="Multidrug efflux transporter AcrB TolC docking domain, DN and DC subdomains"/>
    <property type="match status" value="2"/>
</dbReference>
<feature type="transmembrane region" description="Helical" evidence="1">
    <location>
        <begin position="1028"/>
        <end position="1052"/>
    </location>
</feature>
<dbReference type="Gene3D" id="3.30.70.1430">
    <property type="entry name" value="Multidrug efflux transporter AcrB pore domain"/>
    <property type="match status" value="2"/>
</dbReference>
<comment type="caution">
    <text evidence="2">The sequence shown here is derived from an EMBL/GenBank/DDBJ whole genome shotgun (WGS) entry which is preliminary data.</text>
</comment>
<evidence type="ECO:0000313" key="3">
    <source>
        <dbReference type="Proteomes" id="UP000626554"/>
    </source>
</evidence>
<dbReference type="Proteomes" id="UP000626554">
    <property type="component" value="Unassembled WGS sequence"/>
</dbReference>
<feature type="transmembrane region" description="Helical" evidence="1">
    <location>
        <begin position="339"/>
        <end position="357"/>
    </location>
</feature>
<feature type="transmembrane region" description="Helical" evidence="1">
    <location>
        <begin position="1124"/>
        <end position="1149"/>
    </location>
</feature>
<feature type="transmembrane region" description="Helical" evidence="1">
    <location>
        <begin position="1073"/>
        <end position="1094"/>
    </location>
</feature>
<evidence type="ECO:0000256" key="1">
    <source>
        <dbReference type="SAM" id="Phobius"/>
    </source>
</evidence>
<dbReference type="PANTHER" id="PTHR32063">
    <property type="match status" value="1"/>
</dbReference>
<dbReference type="RefSeq" id="WP_176897321.1">
    <property type="nucleotide sequence ID" value="NZ_JABKAV010000002.1"/>
</dbReference>
<dbReference type="PANTHER" id="PTHR32063:SF24">
    <property type="entry name" value="CATION EFFLUX SYSTEM (ACRB_ACRD_ACRF FAMILY)"/>
    <property type="match status" value="1"/>
</dbReference>
<keyword evidence="1" id="KW-0812">Transmembrane</keyword>
<dbReference type="InterPro" id="IPR027463">
    <property type="entry name" value="AcrB_DN_DC_subdom"/>
</dbReference>
<feature type="transmembrane region" description="Helical" evidence="1">
    <location>
        <begin position="465"/>
        <end position="492"/>
    </location>
</feature>
<keyword evidence="1" id="KW-1133">Transmembrane helix</keyword>
<dbReference type="Gene3D" id="3.30.2090.10">
    <property type="entry name" value="Multidrug efflux transporter AcrB TolC docking domain, DN and DC subdomains"/>
    <property type="match status" value="2"/>
</dbReference>
<proteinExistence type="predicted"/>
<feature type="transmembrane region" description="Helical" evidence="1">
    <location>
        <begin position="975"/>
        <end position="995"/>
    </location>
</feature>
<feature type="transmembrane region" description="Helical" evidence="1">
    <location>
        <begin position="21"/>
        <end position="39"/>
    </location>
</feature>
<feature type="transmembrane region" description="Helical" evidence="1">
    <location>
        <begin position="624"/>
        <end position="647"/>
    </location>
</feature>
<dbReference type="SUPFAM" id="SSF82866">
    <property type="entry name" value="Multidrug efflux transporter AcrB transmembrane domain"/>
    <property type="match status" value="2"/>
</dbReference>
<dbReference type="EMBL" id="JABKAV010000002">
    <property type="protein sequence ID" value="NVO83554.1"/>
    <property type="molecule type" value="Genomic_DNA"/>
</dbReference>
<reference evidence="2 3" key="1">
    <citation type="submission" date="2020-05" db="EMBL/GenBank/DDBJ databases">
        <title>Hymenobacter terrestris sp. nov. and Hymenobacter lapidiphilus sp. nov., isolated from regoliths in Antarctica.</title>
        <authorList>
            <person name="Sedlacek I."/>
            <person name="Pantucek R."/>
            <person name="Zeman M."/>
            <person name="Holochova P."/>
            <person name="Kralova S."/>
            <person name="Stankova E."/>
            <person name="Sedo O."/>
            <person name="Micenkova L."/>
            <person name="Svec P."/>
            <person name="Gupta V."/>
            <person name="Sood U."/>
            <person name="Korpole U.S."/>
            <person name="Lal R."/>
        </authorList>
    </citation>
    <scope>NUCLEOTIDE SEQUENCE [LARGE SCALE GENOMIC DNA]</scope>
    <source>
        <strain evidence="2 3">P5252</strain>
    </source>
</reference>
<name>A0ABX2PXZ7_9BACT</name>
<protein>
    <submittedName>
        <fullName evidence="2">Efflux RND transporter permease subunit</fullName>
    </submittedName>
</protein>
<gene>
    <name evidence="2" type="ORF">HW556_01545</name>
</gene>
<dbReference type="Gene3D" id="1.20.1640.10">
    <property type="entry name" value="Multidrug efflux transporter AcrB transmembrane domain"/>
    <property type="match status" value="2"/>
</dbReference>
<organism evidence="2 3">
    <name type="scientific">Hymenobacter terrestris</name>
    <dbReference type="NCBI Taxonomy" id="2748310"/>
    <lineage>
        <taxon>Bacteria</taxon>
        <taxon>Pseudomonadati</taxon>
        <taxon>Bacteroidota</taxon>
        <taxon>Cytophagia</taxon>
        <taxon>Cytophagales</taxon>
        <taxon>Hymenobacteraceae</taxon>
        <taxon>Hymenobacter</taxon>
    </lineage>
</organism>
<evidence type="ECO:0000313" key="2">
    <source>
        <dbReference type="EMBL" id="NVO83554.1"/>
    </source>
</evidence>
<dbReference type="Pfam" id="PF00873">
    <property type="entry name" value="ACR_tran"/>
    <property type="match status" value="2"/>
</dbReference>
<dbReference type="InterPro" id="IPR001036">
    <property type="entry name" value="Acrflvin-R"/>
</dbReference>
<dbReference type="Gene3D" id="3.30.70.1320">
    <property type="entry name" value="Multidrug efflux transporter AcrB pore domain like"/>
    <property type="match status" value="1"/>
</dbReference>
<dbReference type="PRINTS" id="PR00702">
    <property type="entry name" value="ACRIFLAVINRP"/>
</dbReference>
<sequence>MQDTGKEFGPTSWSIDNKTTIYIVTLILTIMGIFAYIKLGKEKFPDIVIPRIIVATIYPGTSPTDIENLVTRQLEKEIKSVNGVKKISSTSNQDYAIVDVEFTSGVDVQYAKQLIKDAVDKASSELPNDLPSPPTVQEVNLSELPIMNINLAGNLPISQLKKFADDFQDKIEALPEITRVDIIGALDQQVNVDVDLNRLRASRLSFSDISAAIARENVTISGGTVDVGNQKRAVRVAGQYVRAENIANIQLKNLSGSAVRLGDIATVTDGFKDRESFARLDGKPAVTLNVVKRQGENLIDASDKIKEIIADAELTLPKELTITVTGDTSNDTRVTLHDLINTIIIGFILVTLILMFFMGTTNALFVGLSVPLSMFLAFVLLPTLDFSLNMIVLFAFLLALGIVVDDAIVVIENTHRLLHEHPEMTTAQAAKYAAGEVFIPVLAGTLTTVAPFVPLMFWPGIVGSFMFYLPVTLILTLMSSLIVAFIMNPVFAVSFMEREDHHSGEKPQWDRPLSIGIGVLVVIAVIFYILSLSSISLIAVEKQLAFLQTLHDNGVFVGNLMLTLAVLVILNRFVFVHLIAGFQTKVLPRFQDGYANIVRWATGRRVEAVNNSFWGRWEARLKTYLHPILIMASVVVLFIVSGFAIWARSPKVDFFPKGDPKFVYTYLKMPVGTRVAVTDSVARILEKRIYGVIGQDNPDVESVITNVAIGAADPGEASAAGTSQSNLAKVAVAFKEMSEREGQSTAIYMDKIREVVKGIPGTEISVDQESSGPPTGKPIAIEVSGDDYPTLIALSKNVTRYIDSANIGGIEQLRSNLEDRNPEIAVDINRTRANREGISTAQIGMEVRTAIYGTEASKFKTSDDEYPIQVRYAEPYRSDIDAILNSPLTFRDATGLVRQVPIASVADVRYGTTYGGIKRKDVKRVITISSNVLGGFTGPDVVRQIETSLRSFPVPPGYTVKMGGAQEDQKETSDFLGIAAVGAIGLIFLILVMQFNSVSKPIIILAEIIFSVIGVLLGLAITGMNISIVMTGVGIIALAGIVVKNGILLVEFTDMLRSQGMPLREAIVLAGRTRLNPVILTATAATLGLIPLAIGLNIDFYELFNSGQPNFFIGGESVTFWGPLAWTIIFGLVFATLITLVVVPVMYLITESLKIRIKGEPEVHADQEEVEAATPPILANV</sequence>
<keyword evidence="3" id="KW-1185">Reference proteome</keyword>
<keyword evidence="1" id="KW-0472">Membrane</keyword>
<dbReference type="SUPFAM" id="SSF82693">
    <property type="entry name" value="Multidrug efflux transporter AcrB pore domain, PN1, PN2, PC1 and PC2 subdomains"/>
    <property type="match status" value="3"/>
</dbReference>
<feature type="transmembrane region" description="Helical" evidence="1">
    <location>
        <begin position="560"/>
        <end position="580"/>
    </location>
</feature>
<accession>A0ABX2PXZ7</accession>
<feature type="transmembrane region" description="Helical" evidence="1">
    <location>
        <begin position="513"/>
        <end position="540"/>
    </location>
</feature>
<feature type="transmembrane region" description="Helical" evidence="1">
    <location>
        <begin position="432"/>
        <end position="453"/>
    </location>
</feature>